<accession>A0A873WUV9</accession>
<proteinExistence type="predicted"/>
<protein>
    <submittedName>
        <fullName evidence="1">Uncharacterized protein</fullName>
    </submittedName>
</protein>
<name>A0A873WUV9_9CAUD</name>
<gene>
    <name evidence="1" type="ORF">CPT_Miami_089</name>
</gene>
<dbReference type="EMBL" id="MT701590">
    <property type="protein sequence ID" value="QPB09184.1"/>
    <property type="molecule type" value="Genomic_DNA"/>
</dbReference>
<dbReference type="Proteomes" id="UP000662782">
    <property type="component" value="Segment"/>
</dbReference>
<organism evidence="1 2">
    <name type="scientific">Klebsiella phage Miami</name>
    <dbReference type="NCBI Taxonomy" id="2767581"/>
    <lineage>
        <taxon>Viruses</taxon>
        <taxon>Duplodnaviria</taxon>
        <taxon>Heunggongvirae</taxon>
        <taxon>Uroviricota</taxon>
        <taxon>Caudoviricetes</taxon>
        <taxon>Chimalliviridae</taxon>
        <taxon>Miamivirus</taxon>
        <taxon>Miamivirus miami</taxon>
    </lineage>
</organism>
<keyword evidence="2" id="KW-1185">Reference proteome</keyword>
<reference evidence="1 2" key="1">
    <citation type="submission" date="2020-07" db="EMBL/GenBank/DDBJ databases">
        <title>Complete genome sequence of Klebsiella pneumoniae phage Miami.</title>
        <authorList>
            <person name="Mora D.A."/>
            <person name="Lessor L."/>
            <person name="Gill J."/>
            <person name="Liu M."/>
        </authorList>
    </citation>
    <scope>NUCLEOTIDE SEQUENCE [LARGE SCALE GENOMIC DNA]</scope>
</reference>
<evidence type="ECO:0000313" key="1">
    <source>
        <dbReference type="EMBL" id="QPB09184.1"/>
    </source>
</evidence>
<sequence>MPEIVTAFSAWESKFVSSLNEMENFLKTPPEHTKIESMIKGTKHGVWITLLYFKDRDVVLGRSFSITKCPIYVANNVVRTKLIRHIADRGLESIVSMTRWGGILGMSSATTIRCFKETKAQ</sequence>
<evidence type="ECO:0000313" key="2">
    <source>
        <dbReference type="Proteomes" id="UP000662782"/>
    </source>
</evidence>